<proteinExistence type="predicted"/>
<evidence type="ECO:0000256" key="1">
    <source>
        <dbReference type="SAM" id="Phobius"/>
    </source>
</evidence>
<keyword evidence="1" id="KW-0812">Transmembrane</keyword>
<name>A0A3B0X459_9ZZZZ</name>
<protein>
    <submittedName>
        <fullName evidence="2">Uncharacterized protein</fullName>
    </submittedName>
</protein>
<evidence type="ECO:0000313" key="2">
    <source>
        <dbReference type="EMBL" id="VAW50664.1"/>
    </source>
</evidence>
<keyword evidence="1" id="KW-1133">Transmembrane helix</keyword>
<sequence>MYMLWYLLGRYQWSDYRVLLKNRTVIIKAIETTSTRGIIKHMPGKSVQGSRRLQFLQIFFIKYSAISGLFLHVLPLPLLLAKA</sequence>
<keyword evidence="1" id="KW-0472">Membrane</keyword>
<gene>
    <name evidence="2" type="ORF">MNBD_GAMMA05-2592</name>
</gene>
<reference evidence="2" key="1">
    <citation type="submission" date="2018-06" db="EMBL/GenBank/DDBJ databases">
        <authorList>
            <person name="Zhirakovskaya E."/>
        </authorList>
    </citation>
    <scope>NUCLEOTIDE SEQUENCE</scope>
</reference>
<dbReference type="EMBL" id="UOFE01000006">
    <property type="protein sequence ID" value="VAW50664.1"/>
    <property type="molecule type" value="Genomic_DNA"/>
</dbReference>
<organism evidence="2">
    <name type="scientific">hydrothermal vent metagenome</name>
    <dbReference type="NCBI Taxonomy" id="652676"/>
    <lineage>
        <taxon>unclassified sequences</taxon>
        <taxon>metagenomes</taxon>
        <taxon>ecological metagenomes</taxon>
    </lineage>
</organism>
<feature type="transmembrane region" description="Helical" evidence="1">
    <location>
        <begin position="60"/>
        <end position="80"/>
    </location>
</feature>
<dbReference type="AlphaFoldDB" id="A0A3B0X459"/>
<accession>A0A3B0X459</accession>